<sequence>MNTAVEPKETIFEVNKSVLLDANKWLPELNQSTENTNKISIKLDFYNYSDVGLYIHSLLNAVINADENELKRDPIMFQYVANLTSQLVRSLPLEFIDKILISQSNTKENFTNLKDL</sequence>
<proteinExistence type="predicted"/>
<protein>
    <submittedName>
        <fullName evidence="1">Uncharacterized protein</fullName>
    </submittedName>
</protein>
<dbReference type="Proteomes" id="UP000320773">
    <property type="component" value="Unassembled WGS sequence"/>
</dbReference>
<dbReference type="EMBL" id="VFPJ01000001">
    <property type="protein sequence ID" value="TQM40669.1"/>
    <property type="molecule type" value="Genomic_DNA"/>
</dbReference>
<evidence type="ECO:0000313" key="1">
    <source>
        <dbReference type="EMBL" id="TQM40669.1"/>
    </source>
</evidence>
<gene>
    <name evidence="1" type="ORF">BC670_1572</name>
</gene>
<dbReference type="RefSeq" id="WP_089081408.1">
    <property type="nucleotide sequence ID" value="NZ_VFPJ01000001.1"/>
</dbReference>
<evidence type="ECO:0000313" key="2">
    <source>
        <dbReference type="Proteomes" id="UP000320773"/>
    </source>
</evidence>
<accession>A0A543G3K1</accession>
<dbReference type="AlphaFoldDB" id="A0A543G3K1"/>
<name>A0A543G3K1_9FLAO</name>
<comment type="caution">
    <text evidence="1">The sequence shown here is derived from an EMBL/GenBank/DDBJ whole genome shotgun (WGS) entry which is preliminary data.</text>
</comment>
<reference evidence="1 2" key="1">
    <citation type="submission" date="2019-06" db="EMBL/GenBank/DDBJ databases">
        <title>Genomic Encyclopedia of Archaeal and Bacterial Type Strains, Phase II (KMG-II): from individual species to whole genera.</title>
        <authorList>
            <person name="Goeker M."/>
        </authorList>
    </citation>
    <scope>NUCLEOTIDE SEQUENCE [LARGE SCALE GENOMIC DNA]</scope>
    <source>
        <strain evidence="1 2">DSM 24789</strain>
    </source>
</reference>
<organism evidence="1 2">
    <name type="scientific">Flavobacterium branchiophilum</name>
    <dbReference type="NCBI Taxonomy" id="55197"/>
    <lineage>
        <taxon>Bacteria</taxon>
        <taxon>Pseudomonadati</taxon>
        <taxon>Bacteroidota</taxon>
        <taxon>Flavobacteriia</taxon>
        <taxon>Flavobacteriales</taxon>
        <taxon>Flavobacteriaceae</taxon>
        <taxon>Flavobacterium</taxon>
    </lineage>
</organism>